<dbReference type="PANTHER" id="PTHR42881:SF2">
    <property type="entry name" value="PROLYL ENDOPEPTIDASE"/>
    <property type="match status" value="1"/>
</dbReference>
<feature type="signal peptide" evidence="9">
    <location>
        <begin position="1"/>
        <end position="18"/>
    </location>
</feature>
<dbReference type="InterPro" id="IPR001375">
    <property type="entry name" value="Peptidase_S9_cat"/>
</dbReference>
<comment type="catalytic activity">
    <reaction evidence="1">
        <text>Hydrolysis of Pro-|-Xaa &gt;&gt; Ala-|-Xaa in oligopeptides.</text>
        <dbReference type="EC" id="3.4.21.26"/>
    </reaction>
</comment>
<dbReference type="GO" id="GO:0070012">
    <property type="term" value="F:oligopeptidase activity"/>
    <property type="evidence" value="ECO:0007669"/>
    <property type="project" value="TreeGrafter"/>
</dbReference>
<dbReference type="GO" id="GO:0004252">
    <property type="term" value="F:serine-type endopeptidase activity"/>
    <property type="evidence" value="ECO:0007669"/>
    <property type="project" value="UniProtKB-EC"/>
</dbReference>
<comment type="caution">
    <text evidence="12">The sequence shown here is derived from an EMBL/GenBank/DDBJ whole genome shotgun (WGS) entry which is preliminary data.</text>
</comment>
<keyword evidence="9" id="KW-0732">Signal</keyword>
<evidence type="ECO:0000256" key="9">
    <source>
        <dbReference type="SAM" id="SignalP"/>
    </source>
</evidence>
<dbReference type="Gene3D" id="2.130.10.120">
    <property type="entry name" value="Prolyl oligopeptidase, N-terminal domain"/>
    <property type="match status" value="1"/>
</dbReference>
<evidence type="ECO:0000313" key="12">
    <source>
        <dbReference type="EMBL" id="HIY69813.1"/>
    </source>
</evidence>
<evidence type="ECO:0000256" key="1">
    <source>
        <dbReference type="ARBA" id="ARBA00001070"/>
    </source>
</evidence>
<proteinExistence type="inferred from homology"/>
<evidence type="ECO:0000256" key="8">
    <source>
        <dbReference type="ARBA" id="ARBA00081187"/>
    </source>
</evidence>
<gene>
    <name evidence="12" type="ORF">H9828_10420</name>
</gene>
<feature type="domain" description="Peptidase S9A N-terminal" evidence="11">
    <location>
        <begin position="34"/>
        <end position="433"/>
    </location>
</feature>
<dbReference type="SUPFAM" id="SSF50993">
    <property type="entry name" value="Peptidase/esterase 'gauge' domain"/>
    <property type="match status" value="1"/>
</dbReference>
<dbReference type="InterPro" id="IPR029058">
    <property type="entry name" value="AB_hydrolase_fold"/>
</dbReference>
<comment type="similarity">
    <text evidence="2">Belongs to the peptidase S9A family.</text>
</comment>
<reference evidence="12" key="1">
    <citation type="journal article" date="2021" name="PeerJ">
        <title>Extensive microbial diversity within the chicken gut microbiome revealed by metagenomics and culture.</title>
        <authorList>
            <person name="Gilroy R."/>
            <person name="Ravi A."/>
            <person name="Getino M."/>
            <person name="Pursley I."/>
            <person name="Horton D.L."/>
            <person name="Alikhan N.F."/>
            <person name="Baker D."/>
            <person name="Gharbi K."/>
            <person name="Hall N."/>
            <person name="Watson M."/>
            <person name="Adriaenssens E.M."/>
            <person name="Foster-Nyarko E."/>
            <person name="Jarju S."/>
            <person name="Secka A."/>
            <person name="Antonio M."/>
            <person name="Oren A."/>
            <person name="Chaudhuri R.R."/>
            <person name="La Ragione R."/>
            <person name="Hildebrand F."/>
            <person name="Pallen M.J."/>
        </authorList>
    </citation>
    <scope>NUCLEOTIDE SEQUENCE</scope>
    <source>
        <strain evidence="12">5134</strain>
    </source>
</reference>
<evidence type="ECO:0000256" key="5">
    <source>
        <dbReference type="ARBA" id="ARBA00022801"/>
    </source>
</evidence>
<dbReference type="Pfam" id="PF00326">
    <property type="entry name" value="Peptidase_S9"/>
    <property type="match status" value="1"/>
</dbReference>
<dbReference type="InterPro" id="IPR002471">
    <property type="entry name" value="Pept_S9_AS"/>
</dbReference>
<dbReference type="PANTHER" id="PTHR42881">
    <property type="entry name" value="PROLYL ENDOPEPTIDASE"/>
    <property type="match status" value="1"/>
</dbReference>
<keyword evidence="6" id="KW-0720">Serine protease</keyword>
<dbReference type="FunFam" id="2.130.10.120:FF:000001">
    <property type="entry name" value="Prolyl endopeptidase"/>
    <property type="match status" value="1"/>
</dbReference>
<dbReference type="Proteomes" id="UP000886844">
    <property type="component" value="Unassembled WGS sequence"/>
</dbReference>
<keyword evidence="4" id="KW-0645">Protease</keyword>
<evidence type="ECO:0000259" key="11">
    <source>
        <dbReference type="Pfam" id="PF02897"/>
    </source>
</evidence>
<dbReference type="PRINTS" id="PR00862">
    <property type="entry name" value="PROLIGOPTASE"/>
</dbReference>
<evidence type="ECO:0000256" key="7">
    <source>
        <dbReference type="ARBA" id="ARBA00060121"/>
    </source>
</evidence>
<comment type="function">
    <text evidence="7">Cleaves peptide bonds on the C-terminal side of prolyl residues within peptides that are up to approximately 30 amino acids long. Has an absolute requirement for an X-Pro bond in the trans configuration immediately preceding the Pro-Y scissible bond.</text>
</comment>
<evidence type="ECO:0000313" key="13">
    <source>
        <dbReference type="Proteomes" id="UP000886844"/>
    </source>
</evidence>
<dbReference type="AlphaFoldDB" id="A0A9D2CD92"/>
<dbReference type="InterPro" id="IPR023302">
    <property type="entry name" value="Pept_S9A_N"/>
</dbReference>
<keyword evidence="5" id="KW-0378">Hydrolase</keyword>
<dbReference type="GO" id="GO:0005829">
    <property type="term" value="C:cytosol"/>
    <property type="evidence" value="ECO:0007669"/>
    <property type="project" value="TreeGrafter"/>
</dbReference>
<name>A0A9D2CD92_9BACT</name>
<evidence type="ECO:0000256" key="6">
    <source>
        <dbReference type="ARBA" id="ARBA00022825"/>
    </source>
</evidence>
<dbReference type="EC" id="3.4.21.26" evidence="3"/>
<reference evidence="12" key="2">
    <citation type="submission" date="2021-04" db="EMBL/GenBank/DDBJ databases">
        <authorList>
            <person name="Gilroy R."/>
        </authorList>
    </citation>
    <scope>NUCLEOTIDE SEQUENCE</scope>
    <source>
        <strain evidence="12">5134</strain>
    </source>
</reference>
<dbReference type="EMBL" id="DXDA01000080">
    <property type="protein sequence ID" value="HIY69813.1"/>
    <property type="molecule type" value="Genomic_DNA"/>
</dbReference>
<dbReference type="Pfam" id="PF02897">
    <property type="entry name" value="Peptidase_S9_N"/>
    <property type="match status" value="1"/>
</dbReference>
<dbReference type="PROSITE" id="PS51257">
    <property type="entry name" value="PROKAR_LIPOPROTEIN"/>
    <property type="match status" value="1"/>
</dbReference>
<dbReference type="FunFam" id="3.40.50.1820:FF:000005">
    <property type="entry name" value="Prolyl endopeptidase"/>
    <property type="match status" value="1"/>
</dbReference>
<dbReference type="PROSITE" id="PS00708">
    <property type="entry name" value="PRO_ENDOPEP_SER"/>
    <property type="match status" value="1"/>
</dbReference>
<evidence type="ECO:0000256" key="3">
    <source>
        <dbReference type="ARBA" id="ARBA00011897"/>
    </source>
</evidence>
<feature type="chain" id="PRO_5039359713" description="prolyl oligopeptidase" evidence="9">
    <location>
        <begin position="19"/>
        <end position="712"/>
    </location>
</feature>
<evidence type="ECO:0000256" key="2">
    <source>
        <dbReference type="ARBA" id="ARBA00005228"/>
    </source>
</evidence>
<dbReference type="InterPro" id="IPR051167">
    <property type="entry name" value="Prolyl_oligopep/macrocyclase"/>
</dbReference>
<feature type="domain" description="Peptidase S9 prolyl oligopeptidase catalytic" evidence="10">
    <location>
        <begin position="495"/>
        <end position="704"/>
    </location>
</feature>
<organism evidence="12 13">
    <name type="scientific">Candidatus Alistipes intestinigallinarum</name>
    <dbReference type="NCBI Taxonomy" id="2838440"/>
    <lineage>
        <taxon>Bacteria</taxon>
        <taxon>Pseudomonadati</taxon>
        <taxon>Bacteroidota</taxon>
        <taxon>Bacteroidia</taxon>
        <taxon>Bacteroidales</taxon>
        <taxon>Rikenellaceae</taxon>
        <taxon>Alistipes</taxon>
    </lineage>
</organism>
<dbReference type="GO" id="GO:0006508">
    <property type="term" value="P:proteolysis"/>
    <property type="evidence" value="ECO:0007669"/>
    <property type="project" value="UniProtKB-KW"/>
</dbReference>
<dbReference type="InterPro" id="IPR002470">
    <property type="entry name" value="Peptidase_S9A"/>
</dbReference>
<accession>A0A9D2CD92</accession>
<dbReference type="SUPFAM" id="SSF53474">
    <property type="entry name" value="alpha/beta-Hydrolases"/>
    <property type="match status" value="1"/>
</dbReference>
<dbReference type="Gene3D" id="3.40.50.1820">
    <property type="entry name" value="alpha/beta hydrolase"/>
    <property type="match status" value="1"/>
</dbReference>
<sequence>MKCYLWSVVALAGAAALATTGCNNMKQIKHLPYPETARGEVVDNYFGTEVPDPYRWLEDDNSEATAAWVAAENAVTEDYLSQIPFRDAIRTRLTQLWNYPKEGAPAKHGDWYYYYYNDGLQNQSVLYRTAQPGQAGEVFLDPNTLSEDGTVALAAASFSKDGRYFAYAAAASGSDWVEIRVMDTETKALTEDRINWVKFSGATWTSDSKGFYYSAYDAPKSGVYSSQNQFQKVYYHQLGTPQSADRLVYEDKAHPLRYFSAWPSEDGKWLFIIASEGTSGTEILYRKTSEKKFRTLLAGFAHDYAPVDCKEDNLYFVTNDGALNYALKRISLNDPSKIETVIPEHERNLLEGVGTAGGYLFASYLQDAQSKVAQYDYDGKLVREVTLPAIGSVGGFSGEKEDAELYYSLSNYTAPATIYRYDIATGESTLYKAPEVAFDPSLFVTEQVFYASKDGTQVPMFITRRKDLKLNGKNPCLLYGYGGFQINMTPGFNPSALMFVEQGGVYCVANLRGGSEYGEAWHKAGMLENKQNVFDDFIAAAEYLIAQKYTSSDKLAINGGSNGGLLVGACEVQRPDLYAVCLPQVGVMDMLRYHKFTIGWGWAVEYGSSDSAEQFPYIYAYSPLHNIKEGVKYPATLVMTADHDDRVVPAHSFKFAATMQHCQAGEAPVLIRIESKAGHGAGKPTSKRIDEAADMYAFLFQNIGVPYRPVGE</sequence>
<evidence type="ECO:0000259" key="10">
    <source>
        <dbReference type="Pfam" id="PF00326"/>
    </source>
</evidence>
<evidence type="ECO:0000256" key="4">
    <source>
        <dbReference type="ARBA" id="ARBA00022670"/>
    </source>
</evidence>
<protein>
    <recommendedName>
        <fullName evidence="3">prolyl oligopeptidase</fullName>
        <ecNumber evidence="3">3.4.21.26</ecNumber>
    </recommendedName>
    <alternativeName>
        <fullName evidence="8">Proline-specific endopeptidase</fullName>
    </alternativeName>
</protein>